<name>A0A9K3NHA5_HELAN</name>
<dbReference type="Proteomes" id="UP000215914">
    <property type="component" value="Unassembled WGS sequence"/>
</dbReference>
<sequence>MTLAVFPLHKDITPSSLIVLLKQSPMPLYGSERRPALIISSWFWIKSLTRSIGAAAVLETAADTPPIRKSMAKPVSPFSAGA</sequence>
<proteinExistence type="predicted"/>
<keyword evidence="2" id="KW-1185">Reference proteome</keyword>
<evidence type="ECO:0000313" key="1">
    <source>
        <dbReference type="EMBL" id="KAF5799478.1"/>
    </source>
</evidence>
<reference evidence="1" key="1">
    <citation type="journal article" date="2017" name="Nature">
        <title>The sunflower genome provides insights into oil metabolism, flowering and Asterid evolution.</title>
        <authorList>
            <person name="Badouin H."/>
            <person name="Gouzy J."/>
            <person name="Grassa C.J."/>
            <person name="Murat F."/>
            <person name="Staton S.E."/>
            <person name="Cottret L."/>
            <person name="Lelandais-Briere C."/>
            <person name="Owens G.L."/>
            <person name="Carrere S."/>
            <person name="Mayjonade B."/>
            <person name="Legrand L."/>
            <person name="Gill N."/>
            <person name="Kane N.C."/>
            <person name="Bowers J.E."/>
            <person name="Hubner S."/>
            <person name="Bellec A."/>
            <person name="Berard A."/>
            <person name="Berges H."/>
            <person name="Blanchet N."/>
            <person name="Boniface M.C."/>
            <person name="Brunel D."/>
            <person name="Catrice O."/>
            <person name="Chaidir N."/>
            <person name="Claudel C."/>
            <person name="Donnadieu C."/>
            <person name="Faraut T."/>
            <person name="Fievet G."/>
            <person name="Helmstetter N."/>
            <person name="King M."/>
            <person name="Knapp S.J."/>
            <person name="Lai Z."/>
            <person name="Le Paslier M.C."/>
            <person name="Lippi Y."/>
            <person name="Lorenzon L."/>
            <person name="Mandel J.R."/>
            <person name="Marage G."/>
            <person name="Marchand G."/>
            <person name="Marquand E."/>
            <person name="Bret-Mestries E."/>
            <person name="Morien E."/>
            <person name="Nambeesan S."/>
            <person name="Nguyen T."/>
            <person name="Pegot-Espagnet P."/>
            <person name="Pouilly N."/>
            <person name="Raftis F."/>
            <person name="Sallet E."/>
            <person name="Schiex T."/>
            <person name="Thomas J."/>
            <person name="Vandecasteele C."/>
            <person name="Vares D."/>
            <person name="Vear F."/>
            <person name="Vautrin S."/>
            <person name="Crespi M."/>
            <person name="Mangin B."/>
            <person name="Burke J.M."/>
            <person name="Salse J."/>
            <person name="Munos S."/>
            <person name="Vincourt P."/>
            <person name="Rieseberg L.H."/>
            <person name="Langlade N.B."/>
        </authorList>
    </citation>
    <scope>NUCLEOTIDE SEQUENCE</scope>
    <source>
        <tissue evidence="1">Leaves</tissue>
    </source>
</reference>
<organism evidence="1 2">
    <name type="scientific">Helianthus annuus</name>
    <name type="common">Common sunflower</name>
    <dbReference type="NCBI Taxonomy" id="4232"/>
    <lineage>
        <taxon>Eukaryota</taxon>
        <taxon>Viridiplantae</taxon>
        <taxon>Streptophyta</taxon>
        <taxon>Embryophyta</taxon>
        <taxon>Tracheophyta</taxon>
        <taxon>Spermatophyta</taxon>
        <taxon>Magnoliopsida</taxon>
        <taxon>eudicotyledons</taxon>
        <taxon>Gunneridae</taxon>
        <taxon>Pentapetalae</taxon>
        <taxon>asterids</taxon>
        <taxon>campanulids</taxon>
        <taxon>Asterales</taxon>
        <taxon>Asteraceae</taxon>
        <taxon>Asteroideae</taxon>
        <taxon>Heliantheae alliance</taxon>
        <taxon>Heliantheae</taxon>
        <taxon>Helianthus</taxon>
    </lineage>
</organism>
<accession>A0A9K3NHA5</accession>
<dbReference type="Gramene" id="mRNA:HanXRQr2_Chr07g0304961">
    <property type="protein sequence ID" value="CDS:HanXRQr2_Chr07g0304961.1"/>
    <property type="gene ID" value="HanXRQr2_Chr07g0304961"/>
</dbReference>
<reference evidence="1" key="2">
    <citation type="submission" date="2020-06" db="EMBL/GenBank/DDBJ databases">
        <title>Helianthus annuus Genome sequencing and assembly Release 2.</title>
        <authorList>
            <person name="Gouzy J."/>
            <person name="Langlade N."/>
            <person name="Munos S."/>
        </authorList>
    </citation>
    <scope>NUCLEOTIDE SEQUENCE</scope>
    <source>
        <tissue evidence="1">Leaves</tissue>
    </source>
</reference>
<dbReference type="EMBL" id="MNCJ02000322">
    <property type="protein sequence ID" value="KAF5799478.1"/>
    <property type="molecule type" value="Genomic_DNA"/>
</dbReference>
<protein>
    <submittedName>
        <fullName evidence="1">Uncharacterized protein</fullName>
    </submittedName>
</protein>
<gene>
    <name evidence="1" type="ORF">HanXRQr2_Chr07g0304961</name>
</gene>
<evidence type="ECO:0000313" key="2">
    <source>
        <dbReference type="Proteomes" id="UP000215914"/>
    </source>
</evidence>
<dbReference type="AlphaFoldDB" id="A0A9K3NHA5"/>
<comment type="caution">
    <text evidence="1">The sequence shown here is derived from an EMBL/GenBank/DDBJ whole genome shotgun (WGS) entry which is preliminary data.</text>
</comment>